<evidence type="ECO:0000256" key="7">
    <source>
        <dbReference type="ARBA" id="ARBA00022692"/>
    </source>
</evidence>
<comment type="function">
    <text evidence="12">GDP-Man:Man(3)GlcNAc(2)-PP-Dol alpha-1,2-mannosyltransferase that operates in the biosynthetic pathway of dolichol-linked oligosaccharides, the glycan precursors employed in protein asparagine (N)-glycosylation. The assembly of dolichol-linked oligosaccharides begins on the cytosolic side of the endoplasmic reticulum membrane and finishes in its lumen. The sequential addition of sugars to dolichol pyrophosphate produces dolichol-linked oligosaccharides containing fourteen sugars, including two GlcNAcs, nine mannoses and three glucoses. Once assembled, the oligosaccharide is transferred from the lipid to nascent proteins by oligosaccharyltransferases. Catalyzes, on the cytoplasmic face of the endoplasmic reticulum, the addition of the fourth and fifth mannose residues to the dolichol-linked oligosaccharide chain, to produce Man(5)GlcNAc(2)-PP-dolichol core oligosaccharide.</text>
</comment>
<dbReference type="InterPro" id="IPR038013">
    <property type="entry name" value="ALG11"/>
</dbReference>
<dbReference type="CDD" id="cd03806">
    <property type="entry name" value="GT4_ALG11-like"/>
    <property type="match status" value="1"/>
</dbReference>
<dbReference type="AlphaFoldDB" id="A0A2I0AN11"/>
<evidence type="ECO:0000256" key="3">
    <source>
        <dbReference type="ARBA" id="ARBA00012645"/>
    </source>
</evidence>
<protein>
    <recommendedName>
        <fullName evidence="4 12">GDP-Man:Man(3)GlcNAc(2)-PP-Dol alpha-1,2-mannosyltransferase</fullName>
        <ecNumber evidence="3 12">2.4.1.131</ecNumber>
    </recommendedName>
</protein>
<dbReference type="Gene3D" id="3.40.50.2000">
    <property type="entry name" value="Glycogen Phosphorylase B"/>
    <property type="match status" value="1"/>
</dbReference>
<feature type="transmembrane region" description="Helical" evidence="12">
    <location>
        <begin position="203"/>
        <end position="223"/>
    </location>
</feature>
<keyword evidence="9 12" id="KW-1133">Transmembrane helix</keyword>
<keyword evidence="8 12" id="KW-0256">Endoplasmic reticulum</keyword>
<reference evidence="15 16" key="1">
    <citation type="journal article" date="2017" name="Nature">
        <title>The Apostasia genome and the evolution of orchids.</title>
        <authorList>
            <person name="Zhang G.Q."/>
            <person name="Liu K.W."/>
            <person name="Li Z."/>
            <person name="Lohaus R."/>
            <person name="Hsiao Y.Y."/>
            <person name="Niu S.C."/>
            <person name="Wang J.Y."/>
            <person name="Lin Y.C."/>
            <person name="Xu Q."/>
            <person name="Chen L.J."/>
            <person name="Yoshida K."/>
            <person name="Fujiwara S."/>
            <person name="Wang Z.W."/>
            <person name="Zhang Y.Q."/>
            <person name="Mitsuda N."/>
            <person name="Wang M."/>
            <person name="Liu G.H."/>
            <person name="Pecoraro L."/>
            <person name="Huang H.X."/>
            <person name="Xiao X.J."/>
            <person name="Lin M."/>
            <person name="Wu X.Y."/>
            <person name="Wu W.L."/>
            <person name="Chen Y.Y."/>
            <person name="Chang S.B."/>
            <person name="Sakamoto S."/>
            <person name="Ohme-Takagi M."/>
            <person name="Yagi M."/>
            <person name="Zeng S.J."/>
            <person name="Shen C.Y."/>
            <person name="Yeh C.M."/>
            <person name="Luo Y.B."/>
            <person name="Tsai W.C."/>
            <person name="Van de Peer Y."/>
            <person name="Liu Z.J."/>
        </authorList>
    </citation>
    <scope>NUCLEOTIDE SEQUENCE [LARGE SCALE GENOMIC DNA]</scope>
    <source>
        <strain evidence="16">cv. Shenzhen</strain>
        <tissue evidence="15">Stem</tissue>
    </source>
</reference>
<dbReference type="UniPathway" id="UPA00378"/>
<evidence type="ECO:0000259" key="14">
    <source>
        <dbReference type="Pfam" id="PF15924"/>
    </source>
</evidence>
<dbReference type="FunFam" id="3.40.50.2000:FF:000156">
    <property type="entry name" value="GDP-Man:Man(3)GlcNAc(2)-PP-Dol alpha-1,2-mannosyltransferase"/>
    <property type="match status" value="1"/>
</dbReference>
<organism evidence="15 16">
    <name type="scientific">Apostasia shenzhenica</name>
    <dbReference type="NCBI Taxonomy" id="1088818"/>
    <lineage>
        <taxon>Eukaryota</taxon>
        <taxon>Viridiplantae</taxon>
        <taxon>Streptophyta</taxon>
        <taxon>Embryophyta</taxon>
        <taxon>Tracheophyta</taxon>
        <taxon>Spermatophyta</taxon>
        <taxon>Magnoliopsida</taxon>
        <taxon>Liliopsida</taxon>
        <taxon>Asparagales</taxon>
        <taxon>Orchidaceae</taxon>
        <taxon>Apostasioideae</taxon>
        <taxon>Apostasia</taxon>
    </lineage>
</organism>
<dbReference type="InterPro" id="IPR031814">
    <property type="entry name" value="ALG11_N"/>
</dbReference>
<dbReference type="GO" id="GO:0005789">
    <property type="term" value="C:endoplasmic reticulum membrane"/>
    <property type="evidence" value="ECO:0007669"/>
    <property type="project" value="UniProtKB-SubCell"/>
</dbReference>
<evidence type="ECO:0000256" key="9">
    <source>
        <dbReference type="ARBA" id="ARBA00022989"/>
    </source>
</evidence>
<feature type="domain" description="ALG11 mannosyltransferase N-terminal" evidence="14">
    <location>
        <begin position="33"/>
        <end position="237"/>
    </location>
</feature>
<evidence type="ECO:0000313" key="15">
    <source>
        <dbReference type="EMBL" id="PKA56957.1"/>
    </source>
</evidence>
<gene>
    <name evidence="15" type="primary">ALG11</name>
    <name evidence="15" type="ORF">AXF42_Ash002261</name>
</gene>
<dbReference type="STRING" id="1088818.A0A2I0AN11"/>
<dbReference type="PANTHER" id="PTHR45919">
    <property type="entry name" value="GDP-MAN:MAN(3)GLCNAC(2)-PP-DOL ALPHA-1,2-MANNOSYLTRANSFERASE"/>
    <property type="match status" value="1"/>
</dbReference>
<keyword evidence="6 12" id="KW-0808">Transferase</keyword>
<accession>A0A2I0AN11</accession>
<proteinExistence type="inferred from homology"/>
<evidence type="ECO:0000256" key="6">
    <source>
        <dbReference type="ARBA" id="ARBA00022679"/>
    </source>
</evidence>
<comment type="catalytic activity">
    <reaction evidence="11 12">
        <text>an alpha-D-Man-(1-&gt;3)-[alpha-D-Man-(1-&gt;6)]-beta-D-Man-(1-&gt;4)-beta-D-GlcNAc-(1-&gt;4)-alpha-D-GlcNAc-diphospho-di-trans,poly-cis-dolichol + 2 GDP-alpha-D-mannose = an alpha-D-Man-(1-&gt;2)-alpha-D-Man-(1-&gt;2)-alpha-D-Man-(1-&gt;3)-[alpha-D-Man-(1-&gt;6)]-beta-D-Man-(1-&gt;4)-beta-D-GlcNAc-(1-&gt;4)-alpha-D-GlcNAc-diphospho-di-trans,poly-cis-dolichol + 2 GDP + 2 H(+)</text>
        <dbReference type="Rhea" id="RHEA:29523"/>
        <dbReference type="Rhea" id="RHEA-COMP:19515"/>
        <dbReference type="Rhea" id="RHEA-COMP:19516"/>
        <dbReference type="ChEBI" id="CHEBI:15378"/>
        <dbReference type="ChEBI" id="CHEBI:57527"/>
        <dbReference type="ChEBI" id="CHEBI:58189"/>
        <dbReference type="ChEBI" id="CHEBI:132511"/>
        <dbReference type="ChEBI" id="CHEBI:132515"/>
        <dbReference type="EC" id="2.4.1.131"/>
    </reaction>
    <physiologicalReaction direction="left-to-right" evidence="11 12">
        <dbReference type="Rhea" id="RHEA:29524"/>
    </physiologicalReaction>
</comment>
<dbReference type="SUPFAM" id="SSF53756">
    <property type="entry name" value="UDP-Glycosyltransferase/glycogen phosphorylase"/>
    <property type="match status" value="1"/>
</dbReference>
<evidence type="ECO:0000256" key="4">
    <source>
        <dbReference type="ARBA" id="ARBA00022018"/>
    </source>
</evidence>
<dbReference type="PANTHER" id="PTHR45919:SF1">
    <property type="entry name" value="GDP-MAN:MAN(3)GLCNAC(2)-PP-DOL ALPHA-1,2-MANNOSYLTRANSFERASE"/>
    <property type="match status" value="1"/>
</dbReference>
<dbReference type="EC" id="2.4.1.131" evidence="3 12"/>
<comment type="subcellular location">
    <subcellularLocation>
        <location evidence="1">Endoplasmic reticulum membrane</location>
        <topology evidence="1">Single-pass membrane protein</topology>
    </subcellularLocation>
</comment>
<evidence type="ECO:0000256" key="5">
    <source>
        <dbReference type="ARBA" id="ARBA00022676"/>
    </source>
</evidence>
<evidence type="ECO:0000256" key="8">
    <source>
        <dbReference type="ARBA" id="ARBA00022824"/>
    </source>
</evidence>
<keyword evidence="10 12" id="KW-0472">Membrane</keyword>
<dbReference type="Pfam" id="PF15924">
    <property type="entry name" value="ALG11_N"/>
    <property type="match status" value="1"/>
</dbReference>
<evidence type="ECO:0000256" key="1">
    <source>
        <dbReference type="ARBA" id="ARBA00004389"/>
    </source>
</evidence>
<dbReference type="EMBL" id="KZ451969">
    <property type="protein sequence ID" value="PKA56957.1"/>
    <property type="molecule type" value="Genomic_DNA"/>
</dbReference>
<dbReference type="Pfam" id="PF00534">
    <property type="entry name" value="Glycos_transf_1"/>
    <property type="match status" value="1"/>
</dbReference>
<sequence length="468" mass="53004">MWISAVSALFTACGIILALLVSAVISGRRWRRRAVGFFHPYTYDGGGGERVLWCSVRAVQDENADLDCVVYTGDDASPETLSARALDRFGVHLHRPPLVVRLYRRRWVEEKTYPRFTMIGQSLGSVYLSWEALCKFTPQFYFDTSGYAFTYPLARVFGCKVICYTHYPTISSDMVSRVCQQSSMYNNDSLIARSIWLSRCKIIYYKLFSWLYGIVGSCAHLAMVNSSWTRSHIENLWKIPGRIKMVYPPCDTSELQVLPLERPVEKPIFISVAQFRPEKAHGLQLEAFALAFQRLAASMPKPKLQFVGSCRNKEDQVRLQNLKNRCMELNMEKYVEFHKDVKYRDLVQLLGGAVAGLHSMIDEHFGISVVEYMAAGAIPIANNSAGPKMDIILHENEQPSGFLASSKEEYADAILNVLTMDEPERLAVAAAARKRAQKFSDGVFYENFKAAIRPIISKPPAPMQCQRL</sequence>
<dbReference type="Proteomes" id="UP000236161">
    <property type="component" value="Unassembled WGS sequence"/>
</dbReference>
<evidence type="ECO:0000259" key="13">
    <source>
        <dbReference type="Pfam" id="PF00534"/>
    </source>
</evidence>
<comment type="pathway">
    <text evidence="2 12">Protein modification; protein glycosylation.</text>
</comment>
<dbReference type="OrthoDB" id="2276068at2759"/>
<dbReference type="GO" id="GO:0006487">
    <property type="term" value="P:protein N-linked glycosylation"/>
    <property type="evidence" value="ECO:0007669"/>
    <property type="project" value="TreeGrafter"/>
</dbReference>
<keyword evidence="16" id="KW-1185">Reference proteome</keyword>
<name>A0A2I0AN11_9ASPA</name>
<feature type="transmembrane region" description="Helical" evidence="12">
    <location>
        <begin position="6"/>
        <end position="25"/>
    </location>
</feature>
<dbReference type="InterPro" id="IPR001296">
    <property type="entry name" value="Glyco_trans_1"/>
</dbReference>
<dbReference type="GO" id="GO:0004377">
    <property type="term" value="F:GDP-Man:Man(3)GlcNAc(2)-PP-Dol alpha-1,2-mannosyltransferase activity"/>
    <property type="evidence" value="ECO:0007669"/>
    <property type="project" value="UniProtKB-UniRule"/>
</dbReference>
<evidence type="ECO:0000256" key="12">
    <source>
        <dbReference type="RuleBase" id="RU367051"/>
    </source>
</evidence>
<evidence type="ECO:0000313" key="16">
    <source>
        <dbReference type="Proteomes" id="UP000236161"/>
    </source>
</evidence>
<evidence type="ECO:0000256" key="2">
    <source>
        <dbReference type="ARBA" id="ARBA00004922"/>
    </source>
</evidence>
<comment type="similarity">
    <text evidence="12">Belongs to the glycosyltransferase group 1 family. Glycosyltransferase 4 subfamily.</text>
</comment>
<keyword evidence="7 12" id="KW-0812">Transmembrane</keyword>
<keyword evidence="5 12" id="KW-0328">Glycosyltransferase</keyword>
<feature type="domain" description="Glycosyl transferase family 1" evidence="13">
    <location>
        <begin position="261"/>
        <end position="434"/>
    </location>
</feature>
<evidence type="ECO:0000256" key="10">
    <source>
        <dbReference type="ARBA" id="ARBA00023136"/>
    </source>
</evidence>
<evidence type="ECO:0000256" key="11">
    <source>
        <dbReference type="ARBA" id="ARBA00045065"/>
    </source>
</evidence>